<dbReference type="EMBL" id="AP018112">
    <property type="protein sequence ID" value="BAX62971.1"/>
    <property type="molecule type" value="Genomic_DNA"/>
</dbReference>
<dbReference type="Proteomes" id="UP000218432">
    <property type="component" value="Chromosome 2"/>
</dbReference>
<organism evidence="1 2">
    <name type="scientific">Burkholderia stabilis</name>
    <dbReference type="NCBI Taxonomy" id="95485"/>
    <lineage>
        <taxon>Bacteria</taxon>
        <taxon>Pseudomonadati</taxon>
        <taxon>Pseudomonadota</taxon>
        <taxon>Betaproteobacteria</taxon>
        <taxon>Burkholderiales</taxon>
        <taxon>Burkholderiaceae</taxon>
        <taxon>Burkholderia</taxon>
        <taxon>Burkholderia cepacia complex</taxon>
    </lineage>
</organism>
<evidence type="ECO:0000313" key="1">
    <source>
        <dbReference type="EMBL" id="BAX62971.1"/>
    </source>
</evidence>
<accession>A0A1Y1BT46</accession>
<proteinExistence type="predicted"/>
<protein>
    <submittedName>
        <fullName evidence="1">Uncharacterized protein</fullName>
    </submittedName>
</protein>
<gene>
    <name evidence="1" type="ORF">BSFP_058390</name>
</gene>
<dbReference type="AlphaFoldDB" id="A0A1Y1BT46"/>
<evidence type="ECO:0000313" key="2">
    <source>
        <dbReference type="Proteomes" id="UP000218432"/>
    </source>
</evidence>
<name>A0A1Y1BT46_9BURK</name>
<reference evidence="1 2" key="1">
    <citation type="journal article" date="2017" name="Genome Announc.">
        <title>Complete Genome Sequence of Burkholderia stabilis FERMP-21014.</title>
        <authorList>
            <person name="Konishi K."/>
            <person name="Kumagai T."/>
            <person name="Sakasegawa S."/>
            <person name="Tamura T."/>
        </authorList>
    </citation>
    <scope>NUCLEOTIDE SEQUENCE [LARGE SCALE GENOMIC DNA]</scope>
    <source>
        <strain evidence="1 2">FERMP-21014</strain>
    </source>
</reference>
<sequence length="37" mass="4078">MNVRARGVSVPVMVSFYFKPANCTGFLCTTLNPLTQN</sequence>